<dbReference type="SUPFAM" id="SSF57667">
    <property type="entry name" value="beta-beta-alpha zinc fingers"/>
    <property type="match status" value="1"/>
</dbReference>
<name>A0A7K5DMN1_9TYRA</name>
<keyword evidence="3 5" id="KW-0863">Zinc-finger</keyword>
<evidence type="ECO:0000313" key="9">
    <source>
        <dbReference type="Proteomes" id="UP000525089"/>
    </source>
</evidence>
<organism evidence="8 9">
    <name type="scientific">Pachyramphus minor</name>
    <dbReference type="NCBI Taxonomy" id="369605"/>
    <lineage>
        <taxon>Eukaryota</taxon>
        <taxon>Metazoa</taxon>
        <taxon>Chordata</taxon>
        <taxon>Craniata</taxon>
        <taxon>Vertebrata</taxon>
        <taxon>Euteleostomi</taxon>
        <taxon>Archelosauria</taxon>
        <taxon>Archosauria</taxon>
        <taxon>Dinosauria</taxon>
        <taxon>Saurischia</taxon>
        <taxon>Theropoda</taxon>
        <taxon>Coelurosauria</taxon>
        <taxon>Aves</taxon>
        <taxon>Neognathae</taxon>
        <taxon>Neoaves</taxon>
        <taxon>Telluraves</taxon>
        <taxon>Australaves</taxon>
        <taxon>Passeriformes</taxon>
        <taxon>Tyrannidae</taxon>
        <taxon>Pachyramphus</taxon>
    </lineage>
</organism>
<evidence type="ECO:0000256" key="4">
    <source>
        <dbReference type="ARBA" id="ARBA00022833"/>
    </source>
</evidence>
<dbReference type="SMART" id="SM00355">
    <property type="entry name" value="ZnF_C2H2"/>
    <property type="match status" value="1"/>
</dbReference>
<gene>
    <name evidence="8" type="primary">Znf250_1</name>
    <name evidence="8" type="ORF">PACMIN_R01856</name>
</gene>
<dbReference type="InterPro" id="IPR013087">
    <property type="entry name" value="Znf_C2H2_type"/>
</dbReference>
<protein>
    <submittedName>
        <fullName evidence="8">ZN250 protein</fullName>
    </submittedName>
</protein>
<dbReference type="FunFam" id="3.30.160.60:FF:000637">
    <property type="entry name" value="Zinc finger protein"/>
    <property type="match status" value="1"/>
</dbReference>
<comment type="caution">
    <text evidence="8">The sequence shown here is derived from an EMBL/GenBank/DDBJ whole genome shotgun (WGS) entry which is preliminary data.</text>
</comment>
<accession>A0A7K5DMN1</accession>
<evidence type="ECO:0000256" key="5">
    <source>
        <dbReference type="PROSITE-ProRule" id="PRU00042"/>
    </source>
</evidence>
<evidence type="ECO:0000256" key="1">
    <source>
        <dbReference type="ARBA" id="ARBA00022723"/>
    </source>
</evidence>
<dbReference type="InterPro" id="IPR036236">
    <property type="entry name" value="Znf_C2H2_sf"/>
</dbReference>
<feature type="non-terminal residue" evidence="8">
    <location>
        <position position="1"/>
    </location>
</feature>
<dbReference type="GO" id="GO:0008270">
    <property type="term" value="F:zinc ion binding"/>
    <property type="evidence" value="ECO:0007669"/>
    <property type="project" value="UniProtKB-KW"/>
</dbReference>
<dbReference type="PROSITE" id="PS50157">
    <property type="entry name" value="ZINC_FINGER_C2H2_2"/>
    <property type="match status" value="1"/>
</dbReference>
<dbReference type="EMBL" id="VYXB01009652">
    <property type="protein sequence ID" value="NWS21722.1"/>
    <property type="molecule type" value="Genomic_DNA"/>
</dbReference>
<dbReference type="AlphaFoldDB" id="A0A7K5DMN1"/>
<evidence type="ECO:0000256" key="3">
    <source>
        <dbReference type="ARBA" id="ARBA00022771"/>
    </source>
</evidence>
<dbReference type="GO" id="GO:0000981">
    <property type="term" value="F:DNA-binding transcription factor activity, RNA polymerase II-specific"/>
    <property type="evidence" value="ECO:0007669"/>
    <property type="project" value="TreeGrafter"/>
</dbReference>
<keyword evidence="9" id="KW-1185">Reference proteome</keyword>
<evidence type="ECO:0000256" key="2">
    <source>
        <dbReference type="ARBA" id="ARBA00022737"/>
    </source>
</evidence>
<dbReference type="Proteomes" id="UP000525089">
    <property type="component" value="Unassembled WGS sequence"/>
</dbReference>
<dbReference type="PANTHER" id="PTHR23226">
    <property type="entry name" value="ZINC FINGER AND SCAN DOMAIN-CONTAINING"/>
    <property type="match status" value="1"/>
</dbReference>
<dbReference type="Pfam" id="PF00096">
    <property type="entry name" value="zf-C2H2"/>
    <property type="match status" value="1"/>
</dbReference>
<dbReference type="PROSITE" id="PS00028">
    <property type="entry name" value="ZINC_FINGER_C2H2_1"/>
    <property type="match status" value="1"/>
</dbReference>
<proteinExistence type="predicted"/>
<sequence length="55" mass="6381">FRRRKDAAVQHRAFVGEKPHICLECGQSFGRSSDLRRHQRIHSGERPHVCPDCGR</sequence>
<feature type="domain" description="C2H2-type" evidence="7">
    <location>
        <begin position="20"/>
        <end position="47"/>
    </location>
</feature>
<feature type="region of interest" description="Disordered" evidence="6">
    <location>
        <begin position="36"/>
        <end position="55"/>
    </location>
</feature>
<keyword evidence="4" id="KW-0862">Zinc</keyword>
<dbReference type="GO" id="GO:0000978">
    <property type="term" value="F:RNA polymerase II cis-regulatory region sequence-specific DNA binding"/>
    <property type="evidence" value="ECO:0007669"/>
    <property type="project" value="TreeGrafter"/>
</dbReference>
<dbReference type="Gene3D" id="3.30.160.60">
    <property type="entry name" value="Classic Zinc Finger"/>
    <property type="match status" value="2"/>
</dbReference>
<evidence type="ECO:0000259" key="7">
    <source>
        <dbReference type="PROSITE" id="PS50157"/>
    </source>
</evidence>
<evidence type="ECO:0000256" key="6">
    <source>
        <dbReference type="SAM" id="MobiDB-lite"/>
    </source>
</evidence>
<feature type="non-terminal residue" evidence="8">
    <location>
        <position position="55"/>
    </location>
</feature>
<evidence type="ECO:0000313" key="8">
    <source>
        <dbReference type="EMBL" id="NWS21722.1"/>
    </source>
</evidence>
<keyword evidence="2" id="KW-0677">Repeat</keyword>
<dbReference type="PANTHER" id="PTHR23226:SF377">
    <property type="entry name" value="ZINC FINGER AND SCAN DOMAIN-CONTAINING PROTEIN 20"/>
    <property type="match status" value="1"/>
</dbReference>
<feature type="compositionally biased region" description="Basic and acidic residues" evidence="6">
    <location>
        <begin position="42"/>
        <end position="55"/>
    </location>
</feature>
<keyword evidence="1" id="KW-0479">Metal-binding</keyword>
<reference evidence="8 9" key="1">
    <citation type="submission" date="2019-09" db="EMBL/GenBank/DDBJ databases">
        <title>Bird 10,000 Genomes (B10K) Project - Family phase.</title>
        <authorList>
            <person name="Zhang G."/>
        </authorList>
    </citation>
    <scope>NUCLEOTIDE SEQUENCE [LARGE SCALE GENOMIC DNA]</scope>
    <source>
        <strain evidence="8">B10K-DU-001-72</strain>
        <tissue evidence="8">Muscle</tissue>
    </source>
</reference>